<dbReference type="OrthoDB" id="134981at2"/>
<organism evidence="1 2">
    <name type="scientific">Parasulfuritortus cantonensis</name>
    <dbReference type="NCBI Taxonomy" id="2528202"/>
    <lineage>
        <taxon>Bacteria</taxon>
        <taxon>Pseudomonadati</taxon>
        <taxon>Pseudomonadota</taxon>
        <taxon>Betaproteobacteria</taxon>
        <taxon>Nitrosomonadales</taxon>
        <taxon>Thiobacillaceae</taxon>
        <taxon>Parasulfuritortus</taxon>
    </lineage>
</organism>
<sequence length="1039" mass="108900">MKSQISRATFDPERHYSGVYLQQGRMILDADWNELTEIQKAALVAALRDAISGSLVTDGAVPGGAPRVGGLGLVNVASSGNPPDIRIRPGRLYVEGVPAGLAGAAPVPVAGQPDYPIQADYTAAKVRLYADVWERTVTALEEPALLDAALHGADTATRSQTMLQVKWCTWDATDPSRQTDPMDPAQNPAMGDAPLSLKLNLVDSAGDACDPCASQAKADERIGNYLFRVEVHDYVPQGQWLTLKWSRDNGAEACAVAAMPTGFNQGEWLWEFYDADTERLLGNHFAANPKKLRGLIKATCEAPTDADEPKTYVRQWDGAMRIRLSDGQLDPGFPNQDRGVELKPGAAASQAPGRVYFDAGALAVNLERLELALACKDRAFVPGDYWLAPVREAADASGDYVLEEAPPAGVRHHYLFLGEIGKDTKLVAADDAMRRRLAFPPLTDITARDVGFSDQCVGLYAGAKNVQDALDILCAISAEDIAYGLPSCAGSAGNTVRGLLKTAFDPDGDGKLTVRDALDTLLCKLDGGHLPYTVPACGSAASVAGGLGLAGPTSLGAVVDKLLCTFNAGHLPFDKDDDGLCSDLQSPSVTTVQDALRVLCDKSGGCAVTVTSPEQLGILLEQFAKSDKLSDLWLCLKAGNYALAQLPEIAGKRSLRISGEGPESARITYAGAKLAVEADEVILENLTLSFGTATGQLAIQAATARAAGCRFARTSGSADGPAMISVAGQGSATCDLAWRDNVLYAQIKTLVASAGKKWAAADAVGDAAVSEAILALGKAELLNDPNAYDAALGKAASLIAGMSKTARTSWKGKLGQTTGTTVRLARTSPGASMSDLLAGSKMNVAETAAALDDMVAQWFSYAPDWALRLENAKVGGVLAGNTVDGWLLLGNGVAGYRNPDAGIVASSLTGDNVKAGGSELRIEGNQLSAVKANLAAGTFDTARKLSKQVDGYARLFLVDNSIAEPRNTVVAASFVGQGNTWYRAAKEQAPAGSVIADRAAFVGNVLEGYADNVSLTCTLHADRRSTVGNVLIDLVVLAS</sequence>
<reference evidence="1 2" key="1">
    <citation type="submission" date="2019-03" db="EMBL/GenBank/DDBJ databases">
        <title>Genome sequence of Thiobacillaceae bacterium LSR1, a sulfur-oxidizing bacterium isolated from freshwater sediment.</title>
        <authorList>
            <person name="Li S."/>
        </authorList>
    </citation>
    <scope>NUCLEOTIDE SEQUENCE [LARGE SCALE GENOMIC DNA]</scope>
    <source>
        <strain evidence="1 2">LSR1</strain>
    </source>
</reference>
<dbReference type="EMBL" id="SJZB01000043">
    <property type="protein sequence ID" value="TCJ12323.1"/>
    <property type="molecule type" value="Genomic_DNA"/>
</dbReference>
<evidence type="ECO:0000313" key="2">
    <source>
        <dbReference type="Proteomes" id="UP000295443"/>
    </source>
</evidence>
<protein>
    <submittedName>
        <fullName evidence="1">Uncharacterized protein</fullName>
    </submittedName>
</protein>
<gene>
    <name evidence="1" type="ORF">EZJ19_12345</name>
</gene>
<dbReference type="Pfam" id="PF20129">
    <property type="entry name" value="DUF6519"/>
    <property type="match status" value="1"/>
</dbReference>
<dbReference type="AlphaFoldDB" id="A0A4R1B8B0"/>
<dbReference type="RefSeq" id="WP_131448034.1">
    <property type="nucleotide sequence ID" value="NZ_SJZB01000043.1"/>
</dbReference>
<proteinExistence type="predicted"/>
<accession>A0A4R1B8B0</accession>
<evidence type="ECO:0000313" key="1">
    <source>
        <dbReference type="EMBL" id="TCJ12323.1"/>
    </source>
</evidence>
<dbReference type="InterPro" id="IPR045392">
    <property type="entry name" value="DUF6519"/>
</dbReference>
<name>A0A4R1B8B0_9PROT</name>
<keyword evidence="2" id="KW-1185">Reference proteome</keyword>
<dbReference type="Proteomes" id="UP000295443">
    <property type="component" value="Unassembled WGS sequence"/>
</dbReference>
<comment type="caution">
    <text evidence="1">The sequence shown here is derived from an EMBL/GenBank/DDBJ whole genome shotgun (WGS) entry which is preliminary data.</text>
</comment>